<feature type="domain" description="Solute-binding protein family 3/N-terminal" evidence="4">
    <location>
        <begin position="73"/>
        <end position="302"/>
    </location>
</feature>
<accession>A0A4R1QVG5</accession>
<dbReference type="AlphaFoldDB" id="A0A4R1QVG5"/>
<reference evidence="5 6" key="1">
    <citation type="submission" date="2019-03" db="EMBL/GenBank/DDBJ databases">
        <title>Genomic Encyclopedia of Type Strains, Phase IV (KMG-IV): sequencing the most valuable type-strain genomes for metagenomic binning, comparative biology and taxonomic classification.</title>
        <authorList>
            <person name="Goeker M."/>
        </authorList>
    </citation>
    <scope>NUCLEOTIDE SEQUENCE [LARGE SCALE GENOMIC DNA]</scope>
    <source>
        <strain evidence="5 6">DSM 100556</strain>
    </source>
</reference>
<dbReference type="SMART" id="SM00062">
    <property type="entry name" value="PBPb"/>
    <property type="match status" value="1"/>
</dbReference>
<evidence type="ECO:0000313" key="6">
    <source>
        <dbReference type="Proteomes" id="UP000295718"/>
    </source>
</evidence>
<proteinExistence type="predicted"/>
<evidence type="ECO:0000256" key="2">
    <source>
        <dbReference type="SAM" id="MobiDB-lite"/>
    </source>
</evidence>
<sequence length="308" mass="33750">MKKKIVLGALLIAMAGVFGGCGKAESETAAKSAEEVSGTEAVNESEAKDIETQAKESGEAEAVSQAAVDEVITVSVGTMGTYSPFSYVDENDYLTGYDIEVLRKVEEVDPSLHFEFTTGPWESLFVGLDSDKFQMLANQISGTDERRQKYYLTENPYHTAVNQLIVKKGRTDINGFEDLVGKKIGLTVGDAHNIEAEKWNEENGNSLTLVYYEEDITTLLQEIVNGKIDATLNDPAVAISKAEIQGLDVEPVGERLSETPVYFIFKQDELGKTLQEKIDTALGQLIESGELSKFSTEWFGADYTPQGK</sequence>
<dbReference type="SUPFAM" id="SSF53850">
    <property type="entry name" value="Periplasmic binding protein-like II"/>
    <property type="match status" value="1"/>
</dbReference>
<keyword evidence="1 3" id="KW-0732">Signal</keyword>
<feature type="chain" id="PRO_5038568538" evidence="3">
    <location>
        <begin position="20"/>
        <end position="308"/>
    </location>
</feature>
<organism evidence="5 6">
    <name type="scientific">Kineothrix alysoides</name>
    <dbReference type="NCBI Taxonomy" id="1469948"/>
    <lineage>
        <taxon>Bacteria</taxon>
        <taxon>Bacillati</taxon>
        <taxon>Bacillota</taxon>
        <taxon>Clostridia</taxon>
        <taxon>Lachnospirales</taxon>
        <taxon>Lachnospiraceae</taxon>
        <taxon>Kineothrix</taxon>
    </lineage>
</organism>
<evidence type="ECO:0000256" key="3">
    <source>
        <dbReference type="SAM" id="SignalP"/>
    </source>
</evidence>
<evidence type="ECO:0000256" key="1">
    <source>
        <dbReference type="ARBA" id="ARBA00022729"/>
    </source>
</evidence>
<dbReference type="InterPro" id="IPR001638">
    <property type="entry name" value="Solute-binding_3/MltF_N"/>
</dbReference>
<protein>
    <submittedName>
        <fullName evidence="5">L-cystine transport system substrate-binding protein</fullName>
    </submittedName>
</protein>
<dbReference type="Proteomes" id="UP000295718">
    <property type="component" value="Unassembled WGS sequence"/>
</dbReference>
<dbReference type="PROSITE" id="PS51257">
    <property type="entry name" value="PROKAR_LIPOPROTEIN"/>
    <property type="match status" value="1"/>
</dbReference>
<dbReference type="RefSeq" id="WP_051869391.1">
    <property type="nucleotide sequence ID" value="NZ_JPNB01000001.1"/>
</dbReference>
<gene>
    <name evidence="5" type="ORF">EDD76_108102</name>
</gene>
<dbReference type="PANTHER" id="PTHR35936">
    <property type="entry name" value="MEMBRANE-BOUND LYTIC MUREIN TRANSGLYCOSYLASE F"/>
    <property type="match status" value="1"/>
</dbReference>
<dbReference type="Gene3D" id="3.40.190.10">
    <property type="entry name" value="Periplasmic binding protein-like II"/>
    <property type="match status" value="2"/>
</dbReference>
<dbReference type="EMBL" id="SLUO01000008">
    <property type="protein sequence ID" value="TCL57567.1"/>
    <property type="molecule type" value="Genomic_DNA"/>
</dbReference>
<keyword evidence="6" id="KW-1185">Reference proteome</keyword>
<name>A0A4R1QVG5_9FIRM</name>
<dbReference type="PANTHER" id="PTHR35936:SF18">
    <property type="entry name" value="L-CYSTINE-BINDING PROTEIN TCYJ"/>
    <property type="match status" value="1"/>
</dbReference>
<feature type="region of interest" description="Disordered" evidence="2">
    <location>
        <begin position="28"/>
        <end position="48"/>
    </location>
</feature>
<evidence type="ECO:0000259" key="4">
    <source>
        <dbReference type="SMART" id="SM00062"/>
    </source>
</evidence>
<feature type="signal peptide" evidence="3">
    <location>
        <begin position="1"/>
        <end position="19"/>
    </location>
</feature>
<evidence type="ECO:0000313" key="5">
    <source>
        <dbReference type="EMBL" id="TCL57567.1"/>
    </source>
</evidence>
<dbReference type="Pfam" id="PF00497">
    <property type="entry name" value="SBP_bac_3"/>
    <property type="match status" value="1"/>
</dbReference>
<comment type="caution">
    <text evidence="5">The sequence shown here is derived from an EMBL/GenBank/DDBJ whole genome shotgun (WGS) entry which is preliminary data.</text>
</comment>
<dbReference type="STRING" id="1469948.GCA_000732725_02070"/>